<feature type="compositionally biased region" description="Low complexity" evidence="1">
    <location>
        <begin position="31"/>
        <end position="46"/>
    </location>
</feature>
<comment type="caution">
    <text evidence="2">The sequence shown here is derived from an EMBL/GenBank/DDBJ whole genome shotgun (WGS) entry which is preliminary data.</text>
</comment>
<name>A0A392S9Y1_9FABA</name>
<organism evidence="2 3">
    <name type="scientific">Trifolium medium</name>
    <dbReference type="NCBI Taxonomy" id="97028"/>
    <lineage>
        <taxon>Eukaryota</taxon>
        <taxon>Viridiplantae</taxon>
        <taxon>Streptophyta</taxon>
        <taxon>Embryophyta</taxon>
        <taxon>Tracheophyta</taxon>
        <taxon>Spermatophyta</taxon>
        <taxon>Magnoliopsida</taxon>
        <taxon>eudicotyledons</taxon>
        <taxon>Gunneridae</taxon>
        <taxon>Pentapetalae</taxon>
        <taxon>rosids</taxon>
        <taxon>fabids</taxon>
        <taxon>Fabales</taxon>
        <taxon>Fabaceae</taxon>
        <taxon>Papilionoideae</taxon>
        <taxon>50 kb inversion clade</taxon>
        <taxon>NPAAA clade</taxon>
        <taxon>Hologalegina</taxon>
        <taxon>IRL clade</taxon>
        <taxon>Trifolieae</taxon>
        <taxon>Trifolium</taxon>
    </lineage>
</organism>
<dbReference type="Proteomes" id="UP000265520">
    <property type="component" value="Unassembled WGS sequence"/>
</dbReference>
<dbReference type="AlphaFoldDB" id="A0A392S9Y1"/>
<evidence type="ECO:0000256" key="1">
    <source>
        <dbReference type="SAM" id="MobiDB-lite"/>
    </source>
</evidence>
<evidence type="ECO:0000313" key="2">
    <source>
        <dbReference type="EMBL" id="MCI44666.1"/>
    </source>
</evidence>
<reference evidence="2 3" key="1">
    <citation type="journal article" date="2018" name="Front. Plant Sci.">
        <title>Red Clover (Trifolium pratense) and Zigzag Clover (T. medium) - A Picture of Genomic Similarities and Differences.</title>
        <authorList>
            <person name="Dluhosova J."/>
            <person name="Istvanek J."/>
            <person name="Nedelnik J."/>
            <person name="Repkova J."/>
        </authorList>
    </citation>
    <scope>NUCLEOTIDE SEQUENCE [LARGE SCALE GENOMIC DNA]</scope>
    <source>
        <strain evidence="3">cv. 10/8</strain>
        <tissue evidence="2">Leaf</tissue>
    </source>
</reference>
<evidence type="ECO:0000313" key="3">
    <source>
        <dbReference type="Proteomes" id="UP000265520"/>
    </source>
</evidence>
<dbReference type="EMBL" id="LXQA010333753">
    <property type="protein sequence ID" value="MCI44666.1"/>
    <property type="molecule type" value="Genomic_DNA"/>
</dbReference>
<protein>
    <submittedName>
        <fullName evidence="2">Uncharacterized protein</fullName>
    </submittedName>
</protein>
<feature type="non-terminal residue" evidence="2">
    <location>
        <position position="1"/>
    </location>
</feature>
<sequence>TAQVYKYTCRLRPAQRASRPAQLPGAKLRFSSGITPGSGPAAPSAADSNKPVFSDLQFPRQLQH</sequence>
<proteinExistence type="predicted"/>
<keyword evidence="3" id="KW-1185">Reference proteome</keyword>
<accession>A0A392S9Y1</accession>
<feature type="region of interest" description="Disordered" evidence="1">
    <location>
        <begin position="13"/>
        <end position="52"/>
    </location>
</feature>